<gene>
    <name evidence="1" type="ORF">Vadar_005014</name>
</gene>
<name>A0ACB7XWU9_9ERIC</name>
<dbReference type="EMBL" id="CM037155">
    <property type="protein sequence ID" value="KAH7845697.1"/>
    <property type="molecule type" value="Genomic_DNA"/>
</dbReference>
<evidence type="ECO:0000313" key="2">
    <source>
        <dbReference type="Proteomes" id="UP000828048"/>
    </source>
</evidence>
<dbReference type="Proteomes" id="UP000828048">
    <property type="component" value="Chromosome 5"/>
</dbReference>
<protein>
    <submittedName>
        <fullName evidence="1">Uncharacterized protein</fullName>
    </submittedName>
</protein>
<reference evidence="1 2" key="1">
    <citation type="journal article" date="2021" name="Hortic Res">
        <title>High-quality reference genome and annotation aids understanding of berry development for evergreen blueberry (Vaccinium darrowii).</title>
        <authorList>
            <person name="Yu J."/>
            <person name="Hulse-Kemp A.M."/>
            <person name="Babiker E."/>
            <person name="Staton M."/>
        </authorList>
    </citation>
    <scope>NUCLEOTIDE SEQUENCE [LARGE SCALE GENOMIC DNA]</scope>
    <source>
        <strain evidence="2">cv. NJ 8807/NJ 8810</strain>
        <tissue evidence="1">Young leaf</tissue>
    </source>
</reference>
<organism evidence="1 2">
    <name type="scientific">Vaccinium darrowii</name>
    <dbReference type="NCBI Taxonomy" id="229202"/>
    <lineage>
        <taxon>Eukaryota</taxon>
        <taxon>Viridiplantae</taxon>
        <taxon>Streptophyta</taxon>
        <taxon>Embryophyta</taxon>
        <taxon>Tracheophyta</taxon>
        <taxon>Spermatophyta</taxon>
        <taxon>Magnoliopsida</taxon>
        <taxon>eudicotyledons</taxon>
        <taxon>Gunneridae</taxon>
        <taxon>Pentapetalae</taxon>
        <taxon>asterids</taxon>
        <taxon>Ericales</taxon>
        <taxon>Ericaceae</taxon>
        <taxon>Vaccinioideae</taxon>
        <taxon>Vaccinieae</taxon>
        <taxon>Vaccinium</taxon>
    </lineage>
</organism>
<accession>A0ACB7XWU9</accession>
<comment type="caution">
    <text evidence="1">The sequence shown here is derived from an EMBL/GenBank/DDBJ whole genome shotgun (WGS) entry which is preliminary data.</text>
</comment>
<proteinExistence type="predicted"/>
<sequence length="175" mass="20011">MGDLTGKFDVEKLVVYSDDLVHCLKDGNDVNYLTQHSEQSKVFQSHCDADYNGVLNLLQDYQKKINLCKKRADASKSEAVADAEMDLLQKEDSVDERRQLLKKLEQEEQRTQMKLSMYASVSSIIPNLDDHSKTSGHIVQRDKKVVKMFEFDPLKATAFDNCDSIWKMLGLCETI</sequence>
<evidence type="ECO:0000313" key="1">
    <source>
        <dbReference type="EMBL" id="KAH7845697.1"/>
    </source>
</evidence>
<keyword evidence="2" id="KW-1185">Reference proteome</keyword>